<dbReference type="EMBL" id="JACAZH010000001">
    <property type="protein sequence ID" value="KAF7377002.1"/>
    <property type="molecule type" value="Genomic_DNA"/>
</dbReference>
<dbReference type="OrthoDB" id="3038000at2759"/>
<sequence>MNDESHPNPEFTHSATCDPGSTPHASGMFSHSQQFTVMGGTFTNITKNYTAAPSLPSDFPMIPMGDIDLRHQIRVDERSGIINYQPRGRACVRRVHSAKAIVAGRKLRATVAMYEGNGAEEEWRQDIAKYMSLRRVECIFALFICLLTRTTRHPNIVQICGAASSNGIHATLFNDGSFGSSSRFPFFDGIYLCVLCMCSFRLLRAISLAARTRISSY</sequence>
<gene>
    <name evidence="2" type="ORF">MSAN_00118100</name>
</gene>
<proteinExistence type="predicted"/>
<evidence type="ECO:0000313" key="3">
    <source>
        <dbReference type="Proteomes" id="UP000623467"/>
    </source>
</evidence>
<evidence type="ECO:0000313" key="2">
    <source>
        <dbReference type="EMBL" id="KAF7377002.1"/>
    </source>
</evidence>
<accession>A0A8H6ZGJ2</accession>
<protein>
    <submittedName>
        <fullName evidence="2">Uncharacterized protein</fullName>
    </submittedName>
</protein>
<keyword evidence="3" id="KW-1185">Reference proteome</keyword>
<dbReference type="AlphaFoldDB" id="A0A8H6ZGJ2"/>
<name>A0A8H6ZGJ2_9AGAR</name>
<comment type="caution">
    <text evidence="2">The sequence shown here is derived from an EMBL/GenBank/DDBJ whole genome shotgun (WGS) entry which is preliminary data.</text>
</comment>
<evidence type="ECO:0000256" key="1">
    <source>
        <dbReference type="SAM" id="MobiDB-lite"/>
    </source>
</evidence>
<organism evidence="2 3">
    <name type="scientific">Mycena sanguinolenta</name>
    <dbReference type="NCBI Taxonomy" id="230812"/>
    <lineage>
        <taxon>Eukaryota</taxon>
        <taxon>Fungi</taxon>
        <taxon>Dikarya</taxon>
        <taxon>Basidiomycota</taxon>
        <taxon>Agaricomycotina</taxon>
        <taxon>Agaricomycetes</taxon>
        <taxon>Agaricomycetidae</taxon>
        <taxon>Agaricales</taxon>
        <taxon>Marasmiineae</taxon>
        <taxon>Mycenaceae</taxon>
        <taxon>Mycena</taxon>
    </lineage>
</organism>
<reference evidence="2" key="1">
    <citation type="submission" date="2020-05" db="EMBL/GenBank/DDBJ databases">
        <title>Mycena genomes resolve the evolution of fungal bioluminescence.</title>
        <authorList>
            <person name="Tsai I.J."/>
        </authorList>
    </citation>
    <scope>NUCLEOTIDE SEQUENCE</scope>
    <source>
        <strain evidence="2">160909Yilan</strain>
    </source>
</reference>
<feature type="region of interest" description="Disordered" evidence="1">
    <location>
        <begin position="1"/>
        <end position="28"/>
    </location>
</feature>
<dbReference type="Proteomes" id="UP000623467">
    <property type="component" value="Unassembled WGS sequence"/>
</dbReference>